<evidence type="ECO:0000313" key="2">
    <source>
        <dbReference type="EMBL" id="GAA3379178.1"/>
    </source>
</evidence>
<dbReference type="Proteomes" id="UP001499990">
    <property type="component" value="Unassembled WGS sequence"/>
</dbReference>
<evidence type="ECO:0000313" key="3">
    <source>
        <dbReference type="Proteomes" id="UP001499990"/>
    </source>
</evidence>
<feature type="compositionally biased region" description="Basic and acidic residues" evidence="1">
    <location>
        <begin position="69"/>
        <end position="99"/>
    </location>
</feature>
<keyword evidence="3" id="KW-1185">Reference proteome</keyword>
<dbReference type="Pfam" id="PF17195">
    <property type="entry name" value="DUF5132"/>
    <property type="match status" value="1"/>
</dbReference>
<organism evidence="2 3">
    <name type="scientific">Streptomyces sannanensis</name>
    <dbReference type="NCBI Taxonomy" id="285536"/>
    <lineage>
        <taxon>Bacteria</taxon>
        <taxon>Bacillati</taxon>
        <taxon>Actinomycetota</taxon>
        <taxon>Actinomycetes</taxon>
        <taxon>Kitasatosporales</taxon>
        <taxon>Streptomycetaceae</taxon>
        <taxon>Streptomyces</taxon>
    </lineage>
</organism>
<protein>
    <recommendedName>
        <fullName evidence="4">DUF5132 domain-containing protein</fullName>
    </recommendedName>
</protein>
<feature type="compositionally biased region" description="Low complexity" evidence="1">
    <location>
        <begin position="105"/>
        <end position="115"/>
    </location>
</feature>
<dbReference type="EMBL" id="BAAAYL010000001">
    <property type="protein sequence ID" value="GAA3379178.1"/>
    <property type="molecule type" value="Genomic_DNA"/>
</dbReference>
<gene>
    <name evidence="2" type="ORF">GCM10020367_61700</name>
</gene>
<accession>A0ABP6SKS2</accession>
<sequence length="115" mass="12059">MPPVVPPFLIGLIAAPLAKRIAKPLMRGLVKTSVSLVMEVKRAASEANEGIHDFAAEVTAEMIAVQMARDARVRSDGETKHDHDPEGDADAAPHGEHGAKHSAKPRAAAIAAKGN</sequence>
<comment type="caution">
    <text evidence="2">The sequence shown here is derived from an EMBL/GenBank/DDBJ whole genome shotgun (WGS) entry which is preliminary data.</text>
</comment>
<reference evidence="3" key="1">
    <citation type="journal article" date="2019" name="Int. J. Syst. Evol. Microbiol.">
        <title>The Global Catalogue of Microorganisms (GCM) 10K type strain sequencing project: providing services to taxonomists for standard genome sequencing and annotation.</title>
        <authorList>
            <consortium name="The Broad Institute Genomics Platform"/>
            <consortium name="The Broad Institute Genome Sequencing Center for Infectious Disease"/>
            <person name="Wu L."/>
            <person name="Ma J."/>
        </authorList>
    </citation>
    <scope>NUCLEOTIDE SEQUENCE [LARGE SCALE GENOMIC DNA]</scope>
    <source>
        <strain evidence="3">JCM 9651</strain>
    </source>
</reference>
<evidence type="ECO:0008006" key="4">
    <source>
        <dbReference type="Google" id="ProtNLM"/>
    </source>
</evidence>
<name>A0ABP6SKS2_9ACTN</name>
<dbReference type="InterPro" id="IPR033456">
    <property type="entry name" value="DUF5132"/>
</dbReference>
<proteinExistence type="predicted"/>
<dbReference type="RefSeq" id="WP_345043758.1">
    <property type="nucleotide sequence ID" value="NZ_BAAAYL010000001.1"/>
</dbReference>
<feature type="region of interest" description="Disordered" evidence="1">
    <location>
        <begin position="69"/>
        <end position="115"/>
    </location>
</feature>
<evidence type="ECO:0000256" key="1">
    <source>
        <dbReference type="SAM" id="MobiDB-lite"/>
    </source>
</evidence>